<reference evidence="1" key="1">
    <citation type="submission" date="2021-10" db="EMBL/GenBank/DDBJ databases">
        <title>Collection of gut derived symbiotic bacterial strains cultured from healthy donors.</title>
        <authorList>
            <person name="Lin H."/>
            <person name="Littmann E."/>
            <person name="Claire K."/>
            <person name="Pamer E."/>
        </authorList>
    </citation>
    <scope>NUCLEOTIDE SEQUENCE</scope>
    <source>
        <strain evidence="1">MSK.23.18</strain>
    </source>
</reference>
<comment type="caution">
    <text evidence="1">The sequence shown here is derived from an EMBL/GenBank/DDBJ whole genome shotgun (WGS) entry which is preliminary data.</text>
</comment>
<evidence type="ECO:0000313" key="2">
    <source>
        <dbReference type="Proteomes" id="UP001297370"/>
    </source>
</evidence>
<name>A0AAJ1EWJ2_MEDGN</name>
<organism evidence="1 2">
    <name type="scientific">Mediterraneibacter gnavus</name>
    <name type="common">Ruminococcus gnavus</name>
    <dbReference type="NCBI Taxonomy" id="33038"/>
    <lineage>
        <taxon>Bacteria</taxon>
        <taxon>Bacillati</taxon>
        <taxon>Bacillota</taxon>
        <taxon>Clostridia</taxon>
        <taxon>Lachnospirales</taxon>
        <taxon>Lachnospiraceae</taxon>
        <taxon>Mediterraneibacter</taxon>
    </lineage>
</organism>
<dbReference type="RefSeq" id="WP_173867639.1">
    <property type="nucleotide sequence ID" value="NZ_BAABXJ010000001.1"/>
</dbReference>
<proteinExistence type="predicted"/>
<gene>
    <name evidence="1" type="ORF">LIQ08_15770</name>
</gene>
<protein>
    <recommendedName>
        <fullName evidence="3">HipA-like C-terminal domain-containing protein</fullName>
    </recommendedName>
</protein>
<dbReference type="EMBL" id="JAJBOM010000028">
    <property type="protein sequence ID" value="MCB5620598.1"/>
    <property type="molecule type" value="Genomic_DNA"/>
</dbReference>
<dbReference type="Proteomes" id="UP001297370">
    <property type="component" value="Unassembled WGS sequence"/>
</dbReference>
<evidence type="ECO:0000313" key="1">
    <source>
        <dbReference type="EMBL" id="MCB5620598.1"/>
    </source>
</evidence>
<dbReference type="Gene3D" id="1.10.1070.20">
    <property type="match status" value="1"/>
</dbReference>
<sequence length="275" mass="32923">MQDIICELQDMKHLDWAARKMSPGTPGCFLKAYEEVNGKRLYYKLSNYDSYRGVFGHECVNELIVSRVMDILRIPHVKYKLIHARIVIDGKEQETWVSVSENFRKDNEEKLAYDLYYDLQKEDNESPLEFAIRNGWGLYMYQMFCIDYLIANRDRHGSNLEVLRNDEEDSVRMAPLFDQGVSLLFSTYGDEKLLKEIDVMRDFSVNNYIGSKSLEYNLSLIPKEYDLQIWKLKIEDQDYIFNGIDHVLSEIHREKIWEMIWKRWCFFEQVRNQEK</sequence>
<evidence type="ECO:0008006" key="3">
    <source>
        <dbReference type="Google" id="ProtNLM"/>
    </source>
</evidence>
<dbReference type="AlphaFoldDB" id="A0AAJ1EWJ2"/>
<accession>A0AAJ1EWJ2</accession>